<evidence type="ECO:0000313" key="1">
    <source>
        <dbReference type="EMBL" id="KAF3845759.1"/>
    </source>
</evidence>
<organism evidence="1 2">
    <name type="scientific">Dissostichus mawsoni</name>
    <name type="common">Antarctic cod</name>
    <dbReference type="NCBI Taxonomy" id="36200"/>
    <lineage>
        <taxon>Eukaryota</taxon>
        <taxon>Metazoa</taxon>
        <taxon>Chordata</taxon>
        <taxon>Craniata</taxon>
        <taxon>Vertebrata</taxon>
        <taxon>Euteleostomi</taxon>
        <taxon>Actinopterygii</taxon>
        <taxon>Neopterygii</taxon>
        <taxon>Teleostei</taxon>
        <taxon>Neoteleostei</taxon>
        <taxon>Acanthomorphata</taxon>
        <taxon>Eupercaria</taxon>
        <taxon>Perciformes</taxon>
        <taxon>Notothenioidei</taxon>
        <taxon>Nototheniidae</taxon>
        <taxon>Dissostichus</taxon>
    </lineage>
</organism>
<sequence>MSAIDEPPSQPKLKKFPYTLNHGKARCFSSRWYGDSPWVDTAQTFPSPGAEGAFTRDGYEDWKHLRKSLERREKSEAHCKSMSRFECYKGTQTSGRGNVVDQMNQEAHDHDFIERNRKHLKVVLDIALFCAKQDISLRGHRETKDDLNNGNFLELFEFMCKYDPEIRARLDELLESAASLLLRKIKAEVCETPDEYKDASKRELVAVCVRYIHTGKIKERAIGFMDTSDLSARGISDKILQIIEPLQLDPSLRWLQF</sequence>
<evidence type="ECO:0000313" key="2">
    <source>
        <dbReference type="Proteomes" id="UP000518266"/>
    </source>
</evidence>
<reference evidence="1 2" key="1">
    <citation type="submission" date="2020-03" db="EMBL/GenBank/DDBJ databases">
        <title>Dissostichus mawsoni Genome sequencing and assembly.</title>
        <authorList>
            <person name="Park H."/>
        </authorList>
    </citation>
    <scope>NUCLEOTIDE SEQUENCE [LARGE SCALE GENOMIC DNA]</scope>
    <source>
        <strain evidence="1">DM0001</strain>
        <tissue evidence="1">Muscle</tissue>
    </source>
</reference>
<dbReference type="PANTHER" id="PTHR45749">
    <property type="match status" value="1"/>
</dbReference>
<accession>A0A7J5YAG2</accession>
<gene>
    <name evidence="1" type="ORF">F7725_002837</name>
</gene>
<protein>
    <recommendedName>
        <fullName evidence="3">DUF4371 domain-containing protein</fullName>
    </recommendedName>
</protein>
<dbReference type="OrthoDB" id="1739706at2759"/>
<dbReference type="AlphaFoldDB" id="A0A7J5YAG2"/>
<dbReference type="EMBL" id="JAAKFY010000014">
    <property type="protein sequence ID" value="KAF3845759.1"/>
    <property type="molecule type" value="Genomic_DNA"/>
</dbReference>
<evidence type="ECO:0008006" key="3">
    <source>
        <dbReference type="Google" id="ProtNLM"/>
    </source>
</evidence>
<proteinExistence type="predicted"/>
<comment type="caution">
    <text evidence="1">The sequence shown here is derived from an EMBL/GenBank/DDBJ whole genome shotgun (WGS) entry which is preliminary data.</text>
</comment>
<keyword evidence="2" id="KW-1185">Reference proteome</keyword>
<dbReference type="PANTHER" id="PTHR45749:SF37">
    <property type="entry name" value="OS05G0311600 PROTEIN"/>
    <property type="match status" value="1"/>
</dbReference>
<name>A0A7J5YAG2_DISMA</name>
<dbReference type="Proteomes" id="UP000518266">
    <property type="component" value="Unassembled WGS sequence"/>
</dbReference>